<feature type="compositionally biased region" description="Basic and acidic residues" evidence="1">
    <location>
        <begin position="1"/>
        <end position="20"/>
    </location>
</feature>
<dbReference type="EMBL" id="CADCWE010000089">
    <property type="protein sequence ID" value="CAA9536876.1"/>
    <property type="molecule type" value="Genomic_DNA"/>
</dbReference>
<feature type="compositionally biased region" description="Low complexity" evidence="1">
    <location>
        <begin position="180"/>
        <end position="197"/>
    </location>
</feature>
<feature type="compositionally biased region" description="Basic and acidic residues" evidence="1">
    <location>
        <begin position="232"/>
        <end position="249"/>
    </location>
</feature>
<feature type="non-terminal residue" evidence="2">
    <location>
        <position position="314"/>
    </location>
</feature>
<feature type="region of interest" description="Disordered" evidence="1">
    <location>
        <begin position="1"/>
        <end position="314"/>
    </location>
</feature>
<dbReference type="AlphaFoldDB" id="A0A6J4U0Q5"/>
<sequence>GHHEHHLACRHHPGPDDPGRSHLVAPAPNPARRCLAHAAPATGGDGWPDHHPRLAAARSAGAGAAARRSVDPAIGQQPSGTKPRPLAGHRRTRPRHAQPGDLRRPDLAPVRRPGDPRHRQLRLPDRRRRRLRRRLGGQRDHALRRRGPLLPLDHPGDDDHRRQFRPALGPEPAPQRLARGRAGAVAGIRAGDAGAGALDQDQRVRHRRPIRRRLVLARPDPPHPAQHRRPDHRQGDPRRRRRDRVDRQPQLHRPRRRPPDPGVGRDDQSRIQEGDRVLVDVVRARHRHHVGRDGPQLLRRRAARRARPPAARPV</sequence>
<gene>
    <name evidence="2" type="ORF">AVDCRST_MAG73-1413</name>
</gene>
<feature type="non-terminal residue" evidence="2">
    <location>
        <position position="1"/>
    </location>
</feature>
<feature type="compositionally biased region" description="Basic residues" evidence="1">
    <location>
        <begin position="298"/>
        <end position="307"/>
    </location>
</feature>
<evidence type="ECO:0000313" key="2">
    <source>
        <dbReference type="EMBL" id="CAA9536876.1"/>
    </source>
</evidence>
<feature type="compositionally biased region" description="Basic residues" evidence="1">
    <location>
        <begin position="204"/>
        <end position="215"/>
    </location>
</feature>
<name>A0A6J4U0Q5_9BACT</name>
<reference evidence="2" key="1">
    <citation type="submission" date="2020-02" db="EMBL/GenBank/DDBJ databases">
        <authorList>
            <person name="Meier V. D."/>
        </authorList>
    </citation>
    <scope>NUCLEOTIDE SEQUENCE</scope>
    <source>
        <strain evidence="2">AVDCRST_MAG73</strain>
    </source>
</reference>
<feature type="compositionally biased region" description="Low complexity" evidence="1">
    <location>
        <begin position="55"/>
        <end position="67"/>
    </location>
</feature>
<feature type="compositionally biased region" description="Basic residues" evidence="1">
    <location>
        <begin position="125"/>
        <end position="147"/>
    </location>
</feature>
<feature type="compositionally biased region" description="Basic residues" evidence="1">
    <location>
        <begin position="87"/>
        <end position="96"/>
    </location>
</feature>
<organism evidence="2">
    <name type="scientific">uncultured Thermomicrobiales bacterium</name>
    <dbReference type="NCBI Taxonomy" id="1645740"/>
    <lineage>
        <taxon>Bacteria</taxon>
        <taxon>Pseudomonadati</taxon>
        <taxon>Thermomicrobiota</taxon>
        <taxon>Thermomicrobia</taxon>
        <taxon>Thermomicrobiales</taxon>
        <taxon>environmental samples</taxon>
    </lineage>
</organism>
<accession>A0A6J4U0Q5</accession>
<feature type="compositionally biased region" description="Basic and acidic residues" evidence="1">
    <location>
        <begin position="112"/>
        <end position="124"/>
    </location>
</feature>
<protein>
    <submittedName>
        <fullName evidence="2">Dipeptide transport system permease protein DppC</fullName>
    </submittedName>
</protein>
<evidence type="ECO:0000256" key="1">
    <source>
        <dbReference type="SAM" id="MobiDB-lite"/>
    </source>
</evidence>
<feature type="compositionally biased region" description="Basic and acidic residues" evidence="1">
    <location>
        <begin position="257"/>
        <end position="278"/>
    </location>
</feature>
<proteinExistence type="predicted"/>